<proteinExistence type="predicted"/>
<accession>A0ABT8A5J5</accession>
<evidence type="ECO:0000313" key="2">
    <source>
        <dbReference type="EMBL" id="MDN3564970.1"/>
    </source>
</evidence>
<organism evidence="2 3">
    <name type="scientific">Paeniroseomonas aquatica</name>
    <dbReference type="NCBI Taxonomy" id="373043"/>
    <lineage>
        <taxon>Bacteria</taxon>
        <taxon>Pseudomonadati</taxon>
        <taxon>Pseudomonadota</taxon>
        <taxon>Alphaproteobacteria</taxon>
        <taxon>Acetobacterales</taxon>
        <taxon>Acetobacteraceae</taxon>
        <taxon>Paeniroseomonas</taxon>
    </lineage>
</organism>
<keyword evidence="3" id="KW-1185">Reference proteome</keyword>
<reference evidence="3" key="1">
    <citation type="journal article" date="2019" name="Int. J. Syst. Evol. Microbiol.">
        <title>The Global Catalogue of Microorganisms (GCM) 10K type strain sequencing project: providing services to taxonomists for standard genome sequencing and annotation.</title>
        <authorList>
            <consortium name="The Broad Institute Genomics Platform"/>
            <consortium name="The Broad Institute Genome Sequencing Center for Infectious Disease"/>
            <person name="Wu L."/>
            <person name="Ma J."/>
        </authorList>
    </citation>
    <scope>NUCLEOTIDE SEQUENCE [LARGE SCALE GENOMIC DNA]</scope>
    <source>
        <strain evidence="3">CECT 7131</strain>
    </source>
</reference>
<protein>
    <recommendedName>
        <fullName evidence="4">KfrA N-terminal DNA-binding domain-containing protein</fullName>
    </recommendedName>
</protein>
<sequence>MAKRDVVADILCRLNAFIEQGGQIPGTVDGKVNVLALCRELGLAEADAQHFHRKDAIKSAVNVLAEERALRAIGARGQPMEVAEQKLEERISRAQSDARQDAIAATEASAAISALAEELRAAQGEVSELRTQNRALTERLRLVEECGLVFDTGNW</sequence>
<name>A0ABT8A5J5_9PROT</name>
<evidence type="ECO:0008006" key="4">
    <source>
        <dbReference type="Google" id="ProtNLM"/>
    </source>
</evidence>
<gene>
    <name evidence="2" type="ORF">QWZ14_11415</name>
</gene>
<evidence type="ECO:0000313" key="3">
    <source>
        <dbReference type="Proteomes" id="UP001529369"/>
    </source>
</evidence>
<keyword evidence="1" id="KW-0175">Coiled coil</keyword>
<dbReference type="Proteomes" id="UP001529369">
    <property type="component" value="Unassembled WGS sequence"/>
</dbReference>
<dbReference type="EMBL" id="JAUFPN010000126">
    <property type="protein sequence ID" value="MDN3564970.1"/>
    <property type="molecule type" value="Genomic_DNA"/>
</dbReference>
<feature type="coiled-coil region" evidence="1">
    <location>
        <begin position="105"/>
        <end position="139"/>
    </location>
</feature>
<comment type="caution">
    <text evidence="2">The sequence shown here is derived from an EMBL/GenBank/DDBJ whole genome shotgun (WGS) entry which is preliminary data.</text>
</comment>
<dbReference type="RefSeq" id="WP_290316784.1">
    <property type="nucleotide sequence ID" value="NZ_JAUFPN010000126.1"/>
</dbReference>
<evidence type="ECO:0000256" key="1">
    <source>
        <dbReference type="SAM" id="Coils"/>
    </source>
</evidence>